<name>A0A6A6H6G6_VIRVR</name>
<evidence type="ECO:0000313" key="2">
    <source>
        <dbReference type="Proteomes" id="UP000800092"/>
    </source>
</evidence>
<dbReference type="Proteomes" id="UP000800092">
    <property type="component" value="Unassembled WGS sequence"/>
</dbReference>
<organism evidence="1 2">
    <name type="scientific">Viridothelium virens</name>
    <name type="common">Speckled blister lichen</name>
    <name type="synonym">Trypethelium virens</name>
    <dbReference type="NCBI Taxonomy" id="1048519"/>
    <lineage>
        <taxon>Eukaryota</taxon>
        <taxon>Fungi</taxon>
        <taxon>Dikarya</taxon>
        <taxon>Ascomycota</taxon>
        <taxon>Pezizomycotina</taxon>
        <taxon>Dothideomycetes</taxon>
        <taxon>Dothideomycetes incertae sedis</taxon>
        <taxon>Trypetheliales</taxon>
        <taxon>Trypetheliaceae</taxon>
        <taxon>Viridothelium</taxon>
    </lineage>
</organism>
<keyword evidence="2" id="KW-1185">Reference proteome</keyword>
<proteinExistence type="predicted"/>
<accession>A0A6A6H6G6</accession>
<reference evidence="1" key="1">
    <citation type="journal article" date="2020" name="Stud. Mycol.">
        <title>101 Dothideomycetes genomes: a test case for predicting lifestyles and emergence of pathogens.</title>
        <authorList>
            <person name="Haridas S."/>
            <person name="Albert R."/>
            <person name="Binder M."/>
            <person name="Bloem J."/>
            <person name="Labutti K."/>
            <person name="Salamov A."/>
            <person name="Andreopoulos B."/>
            <person name="Baker S."/>
            <person name="Barry K."/>
            <person name="Bills G."/>
            <person name="Bluhm B."/>
            <person name="Cannon C."/>
            <person name="Castanera R."/>
            <person name="Culley D."/>
            <person name="Daum C."/>
            <person name="Ezra D."/>
            <person name="Gonzalez J."/>
            <person name="Henrissat B."/>
            <person name="Kuo A."/>
            <person name="Liang C."/>
            <person name="Lipzen A."/>
            <person name="Lutzoni F."/>
            <person name="Magnuson J."/>
            <person name="Mondo S."/>
            <person name="Nolan M."/>
            <person name="Ohm R."/>
            <person name="Pangilinan J."/>
            <person name="Park H.-J."/>
            <person name="Ramirez L."/>
            <person name="Alfaro M."/>
            <person name="Sun H."/>
            <person name="Tritt A."/>
            <person name="Yoshinaga Y."/>
            <person name="Zwiers L.-H."/>
            <person name="Turgeon B."/>
            <person name="Goodwin S."/>
            <person name="Spatafora J."/>
            <person name="Crous P."/>
            <person name="Grigoriev I."/>
        </authorList>
    </citation>
    <scope>NUCLEOTIDE SEQUENCE</scope>
    <source>
        <strain evidence="1">Tuck. ex Michener</strain>
    </source>
</reference>
<evidence type="ECO:0000313" key="1">
    <source>
        <dbReference type="EMBL" id="KAF2233431.1"/>
    </source>
</evidence>
<protein>
    <submittedName>
        <fullName evidence="1">Uncharacterized protein</fullName>
    </submittedName>
</protein>
<gene>
    <name evidence="1" type="ORF">EV356DRAFT_210278</name>
</gene>
<dbReference type="EMBL" id="ML991807">
    <property type="protein sequence ID" value="KAF2233431.1"/>
    <property type="molecule type" value="Genomic_DNA"/>
</dbReference>
<dbReference type="AlphaFoldDB" id="A0A6A6H6G6"/>
<sequence length="169" mass="19358">MQSICFFSKLTSKDRPQNTIPTCLPACNYKSDDIEAWQFYPISQEQSPNHRYDLHWINSRQARVPSGFHCVPSSISVATSYVKLQISENYHSHSYQVAAELVHECNVFLVVSRRPDQHTILDAWPAERLAAFEEHLRHLATITSAIGIDPDSTLLLALQIHEDDRGRNR</sequence>